<feature type="transmembrane region" description="Helical" evidence="16">
    <location>
        <begin position="324"/>
        <end position="346"/>
    </location>
</feature>
<feature type="transmembrane region" description="Helical" evidence="16">
    <location>
        <begin position="108"/>
        <end position="129"/>
    </location>
</feature>
<dbReference type="RefSeq" id="WP_230056472.1">
    <property type="nucleotide sequence ID" value="NZ_CAJHOE010000001.1"/>
</dbReference>
<comment type="subcellular location">
    <subcellularLocation>
        <location evidence="1">Membrane</location>
        <topology evidence="1">Multi-pass membrane protein</topology>
    </subcellularLocation>
</comment>
<keyword evidence="5" id="KW-0133">Cell shape</keyword>
<keyword evidence="3 17" id="KW-0808">Transferase</keyword>
<evidence type="ECO:0000256" key="10">
    <source>
        <dbReference type="ARBA" id="ARBA00033270"/>
    </source>
</evidence>
<evidence type="ECO:0000256" key="12">
    <source>
        <dbReference type="ARBA" id="ARBA00041185"/>
    </source>
</evidence>
<gene>
    <name evidence="17" type="primary">ftsW</name>
    <name evidence="17" type="ORF">LMG8286_00703</name>
</gene>
<dbReference type="GO" id="GO:0016757">
    <property type="term" value="F:glycosyltransferase activity"/>
    <property type="evidence" value="ECO:0007669"/>
    <property type="project" value="UniProtKB-KW"/>
</dbReference>
<evidence type="ECO:0000256" key="1">
    <source>
        <dbReference type="ARBA" id="ARBA00004141"/>
    </source>
</evidence>
<evidence type="ECO:0000256" key="5">
    <source>
        <dbReference type="ARBA" id="ARBA00022960"/>
    </source>
</evidence>
<dbReference type="InterPro" id="IPR001182">
    <property type="entry name" value="FtsW/RodA"/>
</dbReference>
<evidence type="ECO:0000256" key="3">
    <source>
        <dbReference type="ARBA" id="ARBA00022679"/>
    </source>
</evidence>
<evidence type="ECO:0000256" key="14">
    <source>
        <dbReference type="ARBA" id="ARBA00044770"/>
    </source>
</evidence>
<dbReference type="Proteomes" id="UP000789359">
    <property type="component" value="Unassembled WGS sequence"/>
</dbReference>
<keyword evidence="6" id="KW-0573">Peptidoglycan synthesis</keyword>
<keyword evidence="8 16" id="KW-0472">Membrane</keyword>
<name>A0ABN7K3I1_9BACT</name>
<evidence type="ECO:0000256" key="16">
    <source>
        <dbReference type="SAM" id="Phobius"/>
    </source>
</evidence>
<protein>
    <recommendedName>
        <fullName evidence="12">Probable peptidoglycan glycosyltransferase FtsW</fullName>
        <ecNumber evidence="14">2.4.99.28</ecNumber>
    </recommendedName>
    <alternativeName>
        <fullName evidence="13">Cell division protein FtsW</fullName>
    </alternativeName>
    <alternativeName>
        <fullName evidence="10">Cell wall polymerase</fullName>
    </alternativeName>
    <alternativeName>
        <fullName evidence="9">Peptidoglycan polymerase</fullName>
    </alternativeName>
</protein>
<evidence type="ECO:0000256" key="4">
    <source>
        <dbReference type="ARBA" id="ARBA00022692"/>
    </source>
</evidence>
<evidence type="ECO:0000256" key="2">
    <source>
        <dbReference type="ARBA" id="ARBA00022676"/>
    </source>
</evidence>
<evidence type="ECO:0000313" key="18">
    <source>
        <dbReference type="Proteomes" id="UP000789359"/>
    </source>
</evidence>
<feature type="transmembrane region" description="Helical" evidence="16">
    <location>
        <begin position="292"/>
        <end position="312"/>
    </location>
</feature>
<feature type="transmembrane region" description="Helical" evidence="16">
    <location>
        <begin position="190"/>
        <end position="209"/>
    </location>
</feature>
<proteinExistence type="inferred from homology"/>
<dbReference type="PANTHER" id="PTHR30474:SF2">
    <property type="entry name" value="PEPTIDOGLYCAN GLYCOSYLTRANSFERASE FTSW-RELATED"/>
    <property type="match status" value="1"/>
</dbReference>
<keyword evidence="2 17" id="KW-0328">Glycosyltransferase</keyword>
<evidence type="ECO:0000256" key="13">
    <source>
        <dbReference type="ARBA" id="ARBA00041418"/>
    </source>
</evidence>
<feature type="transmembrane region" description="Helical" evidence="16">
    <location>
        <begin position="7"/>
        <end position="28"/>
    </location>
</feature>
<evidence type="ECO:0000256" key="8">
    <source>
        <dbReference type="ARBA" id="ARBA00023136"/>
    </source>
</evidence>
<feature type="transmembrane region" description="Helical" evidence="16">
    <location>
        <begin position="167"/>
        <end position="183"/>
    </location>
</feature>
<dbReference type="EC" id="2.4.99.28" evidence="14"/>
<dbReference type="PANTHER" id="PTHR30474">
    <property type="entry name" value="CELL CYCLE PROTEIN"/>
    <property type="match status" value="1"/>
</dbReference>
<keyword evidence="4 16" id="KW-0812">Transmembrane</keyword>
<comment type="similarity">
    <text evidence="11">Belongs to the SEDS family. FtsW subfamily.</text>
</comment>
<comment type="caution">
    <text evidence="17">The sequence shown here is derived from an EMBL/GenBank/DDBJ whole genome shotgun (WGS) entry which is preliminary data.</text>
</comment>
<evidence type="ECO:0000256" key="15">
    <source>
        <dbReference type="ARBA" id="ARBA00049902"/>
    </source>
</evidence>
<reference evidence="17 18" key="1">
    <citation type="submission" date="2020-11" db="EMBL/GenBank/DDBJ databases">
        <authorList>
            <person name="Peeters C."/>
        </authorList>
    </citation>
    <scope>NUCLEOTIDE SEQUENCE [LARGE SCALE GENOMIC DNA]</scope>
    <source>
        <strain evidence="17 18">LMG 8286</strain>
    </source>
</reference>
<evidence type="ECO:0000256" key="7">
    <source>
        <dbReference type="ARBA" id="ARBA00022989"/>
    </source>
</evidence>
<feature type="transmembrane region" description="Helical" evidence="16">
    <location>
        <begin position="69"/>
        <end position="88"/>
    </location>
</feature>
<evidence type="ECO:0000256" key="9">
    <source>
        <dbReference type="ARBA" id="ARBA00032370"/>
    </source>
</evidence>
<sequence>MYTDRKLFYLCVCLLGISAIFSLSLSVYTVRFFHYEEYHFFIRQSIVVAIGVCLMWGLSQLNPDKALKFIGFGLFFSCLILMGAMHFLPASFVTESGGARRWIRLPGFSLAPVEFFKIGFVYFLAWSFTRKIDEKKRTMQEDLAILFPYILLFLLIVYLIAVMQNDLGQVVVLAATFIMMALFAGTSLKIFMVGVSFVLCVGTIIIINSEHRINRIKSWWVGVQDIVLSVLPESFATLRVENADEPWQISNSLNAINHGGLFGQGLGAGTFKLGFLSEVHTDFVIAGITEEIGLLGIFGVVGIFIAVLFRIFRISGRSENKVYHLFTLGVGLVFSFSFIINSYGITSITPIKGIAVPFLSYGGSSVLATCIAVGMVLMISKKAKIW</sequence>
<comment type="catalytic activity">
    <reaction evidence="15">
        <text>[GlcNAc-(1-&gt;4)-Mur2Ac(oyl-L-Ala-gamma-D-Glu-L-Lys-D-Ala-D-Ala)](n)-di-trans,octa-cis-undecaprenyl diphosphate + beta-D-GlcNAc-(1-&gt;4)-Mur2Ac(oyl-L-Ala-gamma-D-Glu-L-Lys-D-Ala-D-Ala)-di-trans,octa-cis-undecaprenyl diphosphate = [GlcNAc-(1-&gt;4)-Mur2Ac(oyl-L-Ala-gamma-D-Glu-L-Lys-D-Ala-D-Ala)](n+1)-di-trans,octa-cis-undecaprenyl diphosphate + di-trans,octa-cis-undecaprenyl diphosphate + H(+)</text>
        <dbReference type="Rhea" id="RHEA:23708"/>
        <dbReference type="Rhea" id="RHEA-COMP:9602"/>
        <dbReference type="Rhea" id="RHEA-COMP:9603"/>
        <dbReference type="ChEBI" id="CHEBI:15378"/>
        <dbReference type="ChEBI" id="CHEBI:58405"/>
        <dbReference type="ChEBI" id="CHEBI:60033"/>
        <dbReference type="ChEBI" id="CHEBI:78435"/>
        <dbReference type="EC" id="2.4.99.28"/>
    </reaction>
</comment>
<accession>A0ABN7K3I1</accession>
<evidence type="ECO:0000256" key="6">
    <source>
        <dbReference type="ARBA" id="ARBA00022984"/>
    </source>
</evidence>
<organism evidence="17 18">
    <name type="scientific">Campylobacter suis</name>
    <dbReference type="NCBI Taxonomy" id="2790657"/>
    <lineage>
        <taxon>Bacteria</taxon>
        <taxon>Pseudomonadati</taxon>
        <taxon>Campylobacterota</taxon>
        <taxon>Epsilonproteobacteria</taxon>
        <taxon>Campylobacterales</taxon>
        <taxon>Campylobacteraceae</taxon>
        <taxon>Campylobacter</taxon>
    </lineage>
</organism>
<dbReference type="Pfam" id="PF01098">
    <property type="entry name" value="FTSW_RODA_SPOVE"/>
    <property type="match status" value="1"/>
</dbReference>
<dbReference type="EMBL" id="CAJHOE010000001">
    <property type="protein sequence ID" value="CAD7287072.1"/>
    <property type="molecule type" value="Genomic_DNA"/>
</dbReference>
<feature type="transmembrane region" description="Helical" evidence="16">
    <location>
        <begin position="40"/>
        <end position="57"/>
    </location>
</feature>
<feature type="transmembrane region" description="Helical" evidence="16">
    <location>
        <begin position="141"/>
        <end position="161"/>
    </location>
</feature>
<keyword evidence="7 16" id="KW-1133">Transmembrane helix</keyword>
<keyword evidence="18" id="KW-1185">Reference proteome</keyword>
<evidence type="ECO:0000313" key="17">
    <source>
        <dbReference type="EMBL" id="CAD7287072.1"/>
    </source>
</evidence>
<evidence type="ECO:0000256" key="11">
    <source>
        <dbReference type="ARBA" id="ARBA00038053"/>
    </source>
</evidence>
<feature type="transmembrane region" description="Helical" evidence="16">
    <location>
        <begin position="358"/>
        <end position="379"/>
    </location>
</feature>